<dbReference type="InterPro" id="IPR018060">
    <property type="entry name" value="HTH_AraC"/>
</dbReference>
<dbReference type="PROSITE" id="PS01124">
    <property type="entry name" value="HTH_ARAC_FAMILY_2"/>
    <property type="match status" value="1"/>
</dbReference>
<dbReference type="OrthoDB" id="9803764at2"/>
<dbReference type="GO" id="GO:0003700">
    <property type="term" value="F:DNA-binding transcription factor activity"/>
    <property type="evidence" value="ECO:0007669"/>
    <property type="project" value="InterPro"/>
</dbReference>
<dbReference type="SUPFAM" id="SSF46689">
    <property type="entry name" value="Homeodomain-like"/>
    <property type="match status" value="1"/>
</dbReference>
<evidence type="ECO:0000259" key="5">
    <source>
        <dbReference type="PROSITE" id="PS01124"/>
    </source>
</evidence>
<dbReference type="PROSITE" id="PS00041">
    <property type="entry name" value="HTH_ARAC_FAMILY_1"/>
    <property type="match status" value="1"/>
</dbReference>
<dbReference type="Gene3D" id="1.10.10.60">
    <property type="entry name" value="Homeodomain-like"/>
    <property type="match status" value="2"/>
</dbReference>
<proteinExistence type="predicted"/>
<evidence type="ECO:0000256" key="2">
    <source>
        <dbReference type="ARBA" id="ARBA00023125"/>
    </source>
</evidence>
<accession>A0A1W1XBK6</accession>
<name>A0A1W1XBK6_9NEIS</name>
<dbReference type="Pfam" id="PF12833">
    <property type="entry name" value="HTH_18"/>
    <property type="match status" value="1"/>
</dbReference>
<evidence type="ECO:0000256" key="3">
    <source>
        <dbReference type="ARBA" id="ARBA00023159"/>
    </source>
</evidence>
<dbReference type="InterPro" id="IPR050204">
    <property type="entry name" value="AraC_XylS_family_regulators"/>
</dbReference>
<protein>
    <submittedName>
        <fullName evidence="6">AraC-type DNA-binding protein</fullName>
    </submittedName>
</protein>
<dbReference type="Proteomes" id="UP000192761">
    <property type="component" value="Unassembled WGS sequence"/>
</dbReference>
<dbReference type="EMBL" id="FWXD01000005">
    <property type="protein sequence ID" value="SMC21272.1"/>
    <property type="molecule type" value="Genomic_DNA"/>
</dbReference>
<dbReference type="PRINTS" id="PR00032">
    <property type="entry name" value="HTHARAC"/>
</dbReference>
<evidence type="ECO:0000313" key="6">
    <source>
        <dbReference type="EMBL" id="SMC21272.1"/>
    </source>
</evidence>
<dbReference type="GO" id="GO:0043565">
    <property type="term" value="F:sequence-specific DNA binding"/>
    <property type="evidence" value="ECO:0007669"/>
    <property type="project" value="InterPro"/>
</dbReference>
<dbReference type="AlphaFoldDB" id="A0A1W1XBK6"/>
<sequence length="295" mass="33484">MKYQPNRHHGVEYQEAFDIAPASRQRYVGAHDYETLFYRKLDEFDVILAGVTTARECFAVQRLGAPFHTVLLSAHGEAEALDENGWQTIRPHDFVVLPKGGLRGFRLHGEVWRFGWFLLRDTPRWHALNTMGNVIYPDQHTESIFDALSLLCREVEAGGAHNPFATGALSLTMGILSQSLAAALDKPHMERRLLTLFDAVKQDYSREWRVDELAARLGVTPGYFHKLCITHMRMAPSQLLLNLRMEKALQLLMSGAGNVSEVAAQLGYREVASFSRRFRRHFGQNPSQVMQHEPG</sequence>
<evidence type="ECO:0000313" key="7">
    <source>
        <dbReference type="Proteomes" id="UP000192761"/>
    </source>
</evidence>
<evidence type="ECO:0000256" key="4">
    <source>
        <dbReference type="ARBA" id="ARBA00023163"/>
    </source>
</evidence>
<dbReference type="InterPro" id="IPR037923">
    <property type="entry name" value="HTH-like"/>
</dbReference>
<dbReference type="InterPro" id="IPR020449">
    <property type="entry name" value="Tscrpt_reg_AraC-type_HTH"/>
</dbReference>
<keyword evidence="3" id="KW-0010">Activator</keyword>
<evidence type="ECO:0000256" key="1">
    <source>
        <dbReference type="ARBA" id="ARBA00023015"/>
    </source>
</evidence>
<dbReference type="InterPro" id="IPR009057">
    <property type="entry name" value="Homeodomain-like_sf"/>
</dbReference>
<dbReference type="SMART" id="SM00342">
    <property type="entry name" value="HTH_ARAC"/>
    <property type="match status" value="1"/>
</dbReference>
<dbReference type="STRING" id="1121001.SAMN02745857_01178"/>
<feature type="domain" description="HTH araC/xylS-type" evidence="5">
    <location>
        <begin position="194"/>
        <end position="292"/>
    </location>
</feature>
<gene>
    <name evidence="6" type="ORF">SAMN02745857_01178</name>
</gene>
<reference evidence="6 7" key="1">
    <citation type="submission" date="2017-04" db="EMBL/GenBank/DDBJ databases">
        <authorList>
            <person name="Afonso C.L."/>
            <person name="Miller P.J."/>
            <person name="Scott M.A."/>
            <person name="Spackman E."/>
            <person name="Goraichik I."/>
            <person name="Dimitrov K.M."/>
            <person name="Suarez D.L."/>
            <person name="Swayne D.E."/>
        </authorList>
    </citation>
    <scope>NUCLEOTIDE SEQUENCE [LARGE SCALE GENOMIC DNA]</scope>
    <source>
        <strain evidence="6 7">DSM 23236</strain>
    </source>
</reference>
<dbReference type="PANTHER" id="PTHR46796">
    <property type="entry name" value="HTH-TYPE TRANSCRIPTIONAL ACTIVATOR RHAS-RELATED"/>
    <property type="match status" value="1"/>
</dbReference>
<dbReference type="InterPro" id="IPR018062">
    <property type="entry name" value="HTH_AraC-typ_CS"/>
</dbReference>
<keyword evidence="4" id="KW-0804">Transcription</keyword>
<dbReference type="RefSeq" id="WP_084089831.1">
    <property type="nucleotide sequence ID" value="NZ_FWXD01000005.1"/>
</dbReference>
<keyword evidence="7" id="KW-1185">Reference proteome</keyword>
<dbReference type="SUPFAM" id="SSF51215">
    <property type="entry name" value="Regulatory protein AraC"/>
    <property type="match status" value="1"/>
</dbReference>
<dbReference type="PANTHER" id="PTHR46796:SF7">
    <property type="entry name" value="ARAC FAMILY TRANSCRIPTIONAL REGULATOR"/>
    <property type="match status" value="1"/>
</dbReference>
<keyword evidence="2 6" id="KW-0238">DNA-binding</keyword>
<organism evidence="6 7">
    <name type="scientific">Andreprevotia lacus DSM 23236</name>
    <dbReference type="NCBI Taxonomy" id="1121001"/>
    <lineage>
        <taxon>Bacteria</taxon>
        <taxon>Pseudomonadati</taxon>
        <taxon>Pseudomonadota</taxon>
        <taxon>Betaproteobacteria</taxon>
        <taxon>Neisseriales</taxon>
        <taxon>Chitinibacteraceae</taxon>
        <taxon>Andreprevotia</taxon>
    </lineage>
</organism>
<keyword evidence="1" id="KW-0805">Transcription regulation</keyword>